<feature type="region of interest" description="Disordered" evidence="2">
    <location>
        <begin position="864"/>
        <end position="900"/>
    </location>
</feature>
<dbReference type="InterPro" id="IPR027417">
    <property type="entry name" value="P-loop_NTPase"/>
</dbReference>
<evidence type="ECO:0000313" key="4">
    <source>
        <dbReference type="EMBL" id="ORC87728.1"/>
    </source>
</evidence>
<feature type="compositionally biased region" description="Low complexity" evidence="2">
    <location>
        <begin position="793"/>
        <end position="810"/>
    </location>
</feature>
<feature type="region of interest" description="Disordered" evidence="2">
    <location>
        <begin position="793"/>
        <end position="817"/>
    </location>
</feature>
<evidence type="ECO:0000313" key="5">
    <source>
        <dbReference type="Proteomes" id="UP000192257"/>
    </source>
</evidence>
<keyword evidence="1" id="KW-0175">Coiled coil</keyword>
<dbReference type="InterPro" id="IPR053019">
    <property type="entry name" value="GATA_zinc_finger"/>
</dbReference>
<comment type="caution">
    <text evidence="4">The sequence shown here is derived from an EMBL/GenBank/DDBJ whole genome shotgun (WGS) entry which is preliminary data.</text>
</comment>
<feature type="region of interest" description="Disordered" evidence="2">
    <location>
        <begin position="34"/>
        <end position="53"/>
    </location>
</feature>
<reference evidence="4 5" key="1">
    <citation type="submission" date="2017-03" db="EMBL/GenBank/DDBJ databases">
        <title>An alternative strategy for trypanosome survival in the mammalian bloodstream revealed through genome and transcriptome analysis of the ubiquitous bovine parasite Trypanosoma (Megatrypanum) theileri.</title>
        <authorList>
            <person name="Kelly S."/>
            <person name="Ivens A."/>
            <person name="Mott A."/>
            <person name="O'Neill E."/>
            <person name="Emms D."/>
            <person name="Macleod O."/>
            <person name="Voorheis P."/>
            <person name="Matthews J."/>
            <person name="Matthews K."/>
            <person name="Carrington M."/>
        </authorList>
    </citation>
    <scope>NUCLEOTIDE SEQUENCE [LARGE SCALE GENOMIC DNA]</scope>
    <source>
        <strain evidence="4">Edinburgh</strain>
    </source>
</reference>
<feature type="compositionally biased region" description="Low complexity" evidence="2">
    <location>
        <begin position="416"/>
        <end position="441"/>
    </location>
</feature>
<dbReference type="PANTHER" id="PTHR23353">
    <property type="entry name" value="RAB-GAP/TBC-RELATED"/>
    <property type="match status" value="1"/>
</dbReference>
<dbReference type="Gene3D" id="3.40.50.300">
    <property type="entry name" value="P-loop containing nucleotide triphosphate hydrolases"/>
    <property type="match status" value="1"/>
</dbReference>
<feature type="domain" description="WW" evidence="3">
    <location>
        <begin position="251"/>
        <end position="279"/>
    </location>
</feature>
<dbReference type="EMBL" id="NBCO01000020">
    <property type="protein sequence ID" value="ORC87728.1"/>
    <property type="molecule type" value="Genomic_DNA"/>
</dbReference>
<dbReference type="OrthoDB" id="251112at2759"/>
<evidence type="ECO:0000259" key="3">
    <source>
        <dbReference type="PROSITE" id="PS50020"/>
    </source>
</evidence>
<protein>
    <recommendedName>
        <fullName evidence="3">WW domain-containing protein</fullName>
    </recommendedName>
</protein>
<evidence type="ECO:0000256" key="2">
    <source>
        <dbReference type="SAM" id="MobiDB-lite"/>
    </source>
</evidence>
<dbReference type="InterPro" id="IPR001202">
    <property type="entry name" value="WW_dom"/>
</dbReference>
<dbReference type="Proteomes" id="UP000192257">
    <property type="component" value="Unassembled WGS sequence"/>
</dbReference>
<dbReference type="GeneID" id="39986602"/>
<keyword evidence="5" id="KW-1185">Reference proteome</keyword>
<organism evidence="4 5">
    <name type="scientific">Trypanosoma theileri</name>
    <dbReference type="NCBI Taxonomy" id="67003"/>
    <lineage>
        <taxon>Eukaryota</taxon>
        <taxon>Discoba</taxon>
        <taxon>Euglenozoa</taxon>
        <taxon>Kinetoplastea</taxon>
        <taxon>Metakinetoplastina</taxon>
        <taxon>Trypanosomatida</taxon>
        <taxon>Trypanosomatidae</taxon>
        <taxon>Trypanosoma</taxon>
    </lineage>
</organism>
<gene>
    <name evidence="4" type="ORF">TM35_000201370</name>
</gene>
<dbReference type="AlphaFoldDB" id="A0A1X0NT61"/>
<name>A0A1X0NT61_9TRYP</name>
<evidence type="ECO:0000256" key="1">
    <source>
        <dbReference type="SAM" id="Coils"/>
    </source>
</evidence>
<dbReference type="VEuPathDB" id="TriTrypDB:TM35_000201370"/>
<dbReference type="RefSeq" id="XP_028881794.1">
    <property type="nucleotide sequence ID" value="XM_029026822.1"/>
</dbReference>
<feature type="region of interest" description="Disordered" evidence="2">
    <location>
        <begin position="415"/>
        <end position="441"/>
    </location>
</feature>
<dbReference type="PROSITE" id="PS50020">
    <property type="entry name" value="WW_DOMAIN_2"/>
    <property type="match status" value="1"/>
</dbReference>
<feature type="coiled-coil region" evidence="1">
    <location>
        <begin position="286"/>
        <end position="410"/>
    </location>
</feature>
<sequence length="976" mass="111556">MEYTCLVAGDTSSGIDALMDLLLEFPLPAALREKEQQKSIKRSNSTAGRRLELANPSLPNMTIHVTLEKASTPSTLGAMEWTPAAVVLVFSTFSSDSLQYLKTEWVPWLRSLTPSPTVILVGMTNDRLQNMNNNNNNTNLNIPQPSDIALLATETHAKVYFEVEGGGNSSTVAAAVSELRIGIARACTGELIAESDVQETSIRDSRDRNILALSLNSPPVLSSGGSSFVSPLNSGSLLSPKSASLNSFSVWTYRRHPKTNRLFYVNRSTKKSQYRRPEDYDGEEPVLTLEEHVEAERARQAQLQRERELQREHEELLQFNREMEEQEQRLKVKQSCLKRLEHVVQRLRQQAVSIERQRDNNNVIRTQISQLREEVLSNERNFLQESADFHASLEQRIMKTKQALIMEEKEGISFTSYSSSSSSTDNNNNNNNNNNNSNNISVLTKTDEGSILEERDKLHTAMQTIVHNTRTVVAELRELVEKGLKQREVNTTTHTELTLTQKRIESLLLIQIPNMDTEEQEVSTALSKTRMELKEVEKKLEPLLMARAERQRLLNRRHHWAHNARLEEELLMKEIQQLEMEIDLTRKQLRLGKRVLSAEDTHERARLQRARDIQECVTVYATLSLSILSILKLKEQMKVILNRFSELYQQRQELLGKVREKYVQERLSLLQKWYCLDAEMNKSTLTSMDKSCIKRELYIIDERMVPLDAALDQLQSYTAYIEMGSISIEAKLQQARDILLRLPEVKTELVSTSNSVVETCWMLLSNRLCEVMKCLRSAVSSIITTSSSTVAFSTNNNNNDNNSNNDSSGNQMTRGKRESTIYTEHMISLQEEIWSCAAKRLLRDFTPEELQQVAHSLFTEERITTDIHSPTTHRDSSKKKNPHHIENSSTGSSHHNSYDPVESAVKEDMNNKNNNNDEWMPSPLWVKKILFSVLAPVKDSRGLTENEVIVNAEERMVAQRDGSNEMLRKRLRQAYA</sequence>
<proteinExistence type="predicted"/>
<feature type="coiled-coil region" evidence="1">
    <location>
        <begin position="561"/>
        <end position="588"/>
    </location>
</feature>
<accession>A0A1X0NT61</accession>